<dbReference type="PROSITE" id="PS50878">
    <property type="entry name" value="RT_POL"/>
    <property type="match status" value="1"/>
</dbReference>
<keyword evidence="3" id="KW-0540">Nuclease</keyword>
<feature type="domain" description="Reverse transcriptase" evidence="7">
    <location>
        <begin position="1"/>
        <end position="50"/>
    </location>
</feature>
<name>A0A5S6Q637_TRIMR</name>
<evidence type="ECO:0000256" key="6">
    <source>
        <dbReference type="ARBA" id="ARBA00022918"/>
    </source>
</evidence>
<evidence type="ECO:0000256" key="5">
    <source>
        <dbReference type="ARBA" id="ARBA00022801"/>
    </source>
</evidence>
<dbReference type="GO" id="GO:0004519">
    <property type="term" value="F:endonuclease activity"/>
    <property type="evidence" value="ECO:0007669"/>
    <property type="project" value="UniProtKB-KW"/>
</dbReference>
<dbReference type="WBParaSite" id="TMUE_0000002432.1">
    <property type="protein sequence ID" value="TMUE_0000002432.1"/>
    <property type="gene ID" value="WBGene00298272"/>
</dbReference>
<organism evidence="8 9">
    <name type="scientific">Trichuris muris</name>
    <name type="common">Mouse whipworm</name>
    <dbReference type="NCBI Taxonomy" id="70415"/>
    <lineage>
        <taxon>Eukaryota</taxon>
        <taxon>Metazoa</taxon>
        <taxon>Ecdysozoa</taxon>
        <taxon>Nematoda</taxon>
        <taxon>Enoplea</taxon>
        <taxon>Dorylaimia</taxon>
        <taxon>Trichinellida</taxon>
        <taxon>Trichuridae</taxon>
        <taxon>Trichuris</taxon>
    </lineage>
</organism>
<dbReference type="InterPro" id="IPR043128">
    <property type="entry name" value="Rev_trsase/Diguanyl_cyclase"/>
</dbReference>
<dbReference type="Pfam" id="PF17917">
    <property type="entry name" value="RT_RNaseH"/>
    <property type="match status" value="1"/>
</dbReference>
<evidence type="ECO:0000256" key="3">
    <source>
        <dbReference type="ARBA" id="ARBA00022722"/>
    </source>
</evidence>
<dbReference type="InterPro" id="IPR043502">
    <property type="entry name" value="DNA/RNA_pol_sf"/>
</dbReference>
<dbReference type="SUPFAM" id="SSF56672">
    <property type="entry name" value="DNA/RNA polymerases"/>
    <property type="match status" value="1"/>
</dbReference>
<keyword evidence="1" id="KW-0808">Transferase</keyword>
<keyword evidence="8" id="KW-1185">Reference proteome</keyword>
<dbReference type="AlphaFoldDB" id="A0A5S6Q637"/>
<dbReference type="PANTHER" id="PTHR37984:SF5">
    <property type="entry name" value="PROTEIN NYNRIN-LIKE"/>
    <property type="match status" value="1"/>
</dbReference>
<reference evidence="9" key="1">
    <citation type="submission" date="2019-12" db="UniProtKB">
        <authorList>
            <consortium name="WormBaseParasite"/>
        </authorList>
    </citation>
    <scope>IDENTIFICATION</scope>
</reference>
<dbReference type="Pfam" id="PF00078">
    <property type="entry name" value="RVT_1"/>
    <property type="match status" value="1"/>
</dbReference>
<keyword evidence="5" id="KW-0378">Hydrolase</keyword>
<dbReference type="InterPro" id="IPR041373">
    <property type="entry name" value="RT_RNaseH"/>
</dbReference>
<evidence type="ECO:0000256" key="4">
    <source>
        <dbReference type="ARBA" id="ARBA00022759"/>
    </source>
</evidence>
<evidence type="ECO:0000259" key="7">
    <source>
        <dbReference type="PROSITE" id="PS50878"/>
    </source>
</evidence>
<evidence type="ECO:0000313" key="8">
    <source>
        <dbReference type="Proteomes" id="UP000046395"/>
    </source>
</evidence>
<keyword evidence="4" id="KW-0255">Endonuclease</keyword>
<sequence length="268" mass="30367">MDDILVFGSSRQEHDRRLRDVLERLRSKGLTLNAKCQFGRNSLTFLGHVISAKGVLPDPSKVEAIANMPPPVDVQGVRRFNGMINHVGRFIDKLADKMKPLRDLLKEGVDFVWGQPQQRAFEQLKNDLLQCTQLALFDPAGKTIVSADASQNGLGAVLLQETSEGKRRPVAFASRCLTDTEQRYAQIEKEAYAVTWACERFYMFLVGKKFHVETDHRPLVALFSAKCLDDLPPRIQRFRMRLMRFNFSISYVPGKQLITADAPQSSSR</sequence>
<dbReference type="InterPro" id="IPR000477">
    <property type="entry name" value="RT_dom"/>
</dbReference>
<dbReference type="GO" id="GO:0003964">
    <property type="term" value="F:RNA-directed DNA polymerase activity"/>
    <property type="evidence" value="ECO:0007669"/>
    <property type="project" value="UniProtKB-KW"/>
</dbReference>
<dbReference type="STRING" id="70415.A0A5S6Q637"/>
<evidence type="ECO:0000256" key="2">
    <source>
        <dbReference type="ARBA" id="ARBA00022695"/>
    </source>
</evidence>
<keyword evidence="6" id="KW-0695">RNA-directed DNA polymerase</keyword>
<keyword evidence="2" id="KW-0548">Nucleotidyltransferase</keyword>
<dbReference type="CDD" id="cd09274">
    <property type="entry name" value="RNase_HI_RT_Ty3"/>
    <property type="match status" value="1"/>
</dbReference>
<dbReference type="FunFam" id="3.30.70.270:FF:000023">
    <property type="entry name" value="Pol"/>
    <property type="match status" value="1"/>
</dbReference>
<dbReference type="GO" id="GO:0016787">
    <property type="term" value="F:hydrolase activity"/>
    <property type="evidence" value="ECO:0007669"/>
    <property type="project" value="UniProtKB-KW"/>
</dbReference>
<protein>
    <submittedName>
        <fullName evidence="9">Reverse transcriptase domain-containing protein</fullName>
    </submittedName>
</protein>
<dbReference type="PANTHER" id="PTHR37984">
    <property type="entry name" value="PROTEIN CBG26694"/>
    <property type="match status" value="1"/>
</dbReference>
<evidence type="ECO:0000256" key="1">
    <source>
        <dbReference type="ARBA" id="ARBA00022679"/>
    </source>
</evidence>
<accession>A0A5S6Q637</accession>
<evidence type="ECO:0000313" key="9">
    <source>
        <dbReference type="WBParaSite" id="TMUE_0000002432.1"/>
    </source>
</evidence>
<dbReference type="Proteomes" id="UP000046395">
    <property type="component" value="Unassembled WGS sequence"/>
</dbReference>
<proteinExistence type="predicted"/>
<dbReference type="InterPro" id="IPR050951">
    <property type="entry name" value="Retrovirus_Pol_polyprotein"/>
</dbReference>
<dbReference type="Gene3D" id="3.30.70.270">
    <property type="match status" value="2"/>
</dbReference>